<keyword evidence="10" id="KW-1006">Bacterial flagellum protein export</keyword>
<dbReference type="HOGENOM" id="CLU_139638_1_3_9"/>
<dbReference type="GO" id="GO:0006935">
    <property type="term" value="P:chemotaxis"/>
    <property type="evidence" value="ECO:0007669"/>
    <property type="project" value="UniProtKB-KW"/>
</dbReference>
<keyword evidence="12" id="KW-0969">Cilium</keyword>
<gene>
    <name evidence="12" type="ordered locus">Thexy_1328</name>
</gene>
<dbReference type="InterPro" id="IPR012823">
    <property type="entry name" value="Flagell_FliJ"/>
</dbReference>
<sequence length="150" mass="18056">MKKFRYTLETVLNIKEQKQKIEKEKMAILISKYEVQKNKLIEILNKIEKMTKENEENKVLGISAMNLRQFNLYIESLYEKYNQQKATLKEIEEEIEKERQNLMEVSKEKEALESLKEKKYEEYKYQTLIEQNLMIDEQISYKTARSTLGG</sequence>
<accession>F6BFM2</accession>
<evidence type="ECO:0000256" key="2">
    <source>
        <dbReference type="ARBA" id="ARBA00010004"/>
    </source>
</evidence>
<dbReference type="NCBIfam" id="TIGR02473">
    <property type="entry name" value="flagell_FliJ"/>
    <property type="match status" value="1"/>
</dbReference>
<evidence type="ECO:0000256" key="3">
    <source>
        <dbReference type="ARBA" id="ARBA00020392"/>
    </source>
</evidence>
<dbReference type="STRING" id="858215.Thexy_1328"/>
<keyword evidence="9" id="KW-0472">Membrane</keyword>
<keyword evidence="6" id="KW-0145">Chemotaxis</keyword>
<keyword evidence="5" id="KW-1003">Cell membrane</keyword>
<evidence type="ECO:0000256" key="5">
    <source>
        <dbReference type="ARBA" id="ARBA00022475"/>
    </source>
</evidence>
<proteinExistence type="inferred from homology"/>
<dbReference type="GO" id="GO:0005886">
    <property type="term" value="C:plasma membrane"/>
    <property type="evidence" value="ECO:0007669"/>
    <property type="project" value="UniProtKB-SubCell"/>
</dbReference>
<evidence type="ECO:0000256" key="6">
    <source>
        <dbReference type="ARBA" id="ARBA00022500"/>
    </source>
</evidence>
<keyword evidence="12" id="KW-0282">Flagellum</keyword>
<dbReference type="RefSeq" id="WP_013788102.1">
    <property type="nucleotide sequence ID" value="NC_015555.1"/>
</dbReference>
<evidence type="ECO:0000256" key="1">
    <source>
        <dbReference type="ARBA" id="ARBA00004413"/>
    </source>
</evidence>
<dbReference type="AlphaFoldDB" id="F6BFM2"/>
<evidence type="ECO:0000256" key="9">
    <source>
        <dbReference type="ARBA" id="ARBA00023136"/>
    </source>
</evidence>
<feature type="coiled-coil region" evidence="11">
    <location>
        <begin position="30"/>
        <end position="122"/>
    </location>
</feature>
<keyword evidence="7" id="KW-1005">Bacterial flagellum biogenesis</keyword>
<dbReference type="GO" id="GO:0015031">
    <property type="term" value="P:protein transport"/>
    <property type="evidence" value="ECO:0007669"/>
    <property type="project" value="UniProtKB-KW"/>
</dbReference>
<keyword evidence="8" id="KW-0653">Protein transport</keyword>
<comment type="subcellular location">
    <subcellularLocation>
        <location evidence="1">Cell membrane</location>
        <topology evidence="1">Peripheral membrane protein</topology>
        <orientation evidence="1">Cytoplasmic side</orientation>
    </subcellularLocation>
</comment>
<evidence type="ECO:0000313" key="13">
    <source>
        <dbReference type="Proteomes" id="UP000007239"/>
    </source>
</evidence>
<organism evidence="12 13">
    <name type="scientific">Thermoanaerobacterium xylanolyticum (strain ATCC 49914 / DSM 7097 / LX-11)</name>
    <dbReference type="NCBI Taxonomy" id="858215"/>
    <lineage>
        <taxon>Bacteria</taxon>
        <taxon>Bacillati</taxon>
        <taxon>Bacillota</taxon>
        <taxon>Clostridia</taxon>
        <taxon>Thermoanaerobacterales</taxon>
        <taxon>Thermoanaerobacteraceae</taxon>
        <taxon>Thermoanaerobacterium</taxon>
    </lineage>
</organism>
<dbReference type="eggNOG" id="COG2882">
    <property type="taxonomic scope" value="Bacteria"/>
</dbReference>
<dbReference type="InterPro" id="IPR053716">
    <property type="entry name" value="Flag_assembly_chemotaxis_eff"/>
</dbReference>
<dbReference type="KEGG" id="txy:Thexy_1328"/>
<dbReference type="Proteomes" id="UP000007239">
    <property type="component" value="Chromosome"/>
</dbReference>
<dbReference type="Pfam" id="PF02050">
    <property type="entry name" value="FliJ"/>
    <property type="match status" value="1"/>
</dbReference>
<keyword evidence="13" id="KW-1185">Reference proteome</keyword>
<dbReference type="Gene3D" id="1.10.287.1700">
    <property type="match status" value="1"/>
</dbReference>
<keyword evidence="12" id="KW-0966">Cell projection</keyword>
<name>F6BFM2_THEXL</name>
<keyword evidence="4" id="KW-0813">Transport</keyword>
<dbReference type="GO" id="GO:0044781">
    <property type="term" value="P:bacterial-type flagellum organization"/>
    <property type="evidence" value="ECO:0007669"/>
    <property type="project" value="UniProtKB-KW"/>
</dbReference>
<evidence type="ECO:0000256" key="7">
    <source>
        <dbReference type="ARBA" id="ARBA00022795"/>
    </source>
</evidence>
<dbReference type="GO" id="GO:0071973">
    <property type="term" value="P:bacterial-type flagellum-dependent cell motility"/>
    <property type="evidence" value="ECO:0007669"/>
    <property type="project" value="InterPro"/>
</dbReference>
<reference evidence="12" key="1">
    <citation type="submission" date="2011-05" db="EMBL/GenBank/DDBJ databases">
        <title>Complete sequence of Thermoanaerobacterium xylanolyticum LX-11.</title>
        <authorList>
            <consortium name="US DOE Joint Genome Institute"/>
            <person name="Lucas S."/>
            <person name="Han J."/>
            <person name="Lapidus A."/>
            <person name="Cheng J.-F."/>
            <person name="Goodwin L."/>
            <person name="Pitluck S."/>
            <person name="Peters L."/>
            <person name="Mikhailova N."/>
            <person name="Lu M."/>
            <person name="Han C."/>
            <person name="Tapia R."/>
            <person name="Land M."/>
            <person name="Hauser L."/>
            <person name="Kyrpides N."/>
            <person name="Ivanova N."/>
            <person name="Pagani I."/>
            <person name="Hemme C."/>
            <person name="Woyke T."/>
        </authorList>
    </citation>
    <scope>NUCLEOTIDE SEQUENCE</scope>
    <source>
        <strain evidence="12">LX-11</strain>
    </source>
</reference>
<evidence type="ECO:0000256" key="8">
    <source>
        <dbReference type="ARBA" id="ARBA00022927"/>
    </source>
</evidence>
<comment type="similarity">
    <text evidence="2">Belongs to the FliJ family.</text>
</comment>
<evidence type="ECO:0000313" key="12">
    <source>
        <dbReference type="EMBL" id="AEF17361.1"/>
    </source>
</evidence>
<evidence type="ECO:0000256" key="11">
    <source>
        <dbReference type="SAM" id="Coils"/>
    </source>
</evidence>
<evidence type="ECO:0000256" key="4">
    <source>
        <dbReference type="ARBA" id="ARBA00022448"/>
    </source>
</evidence>
<dbReference type="GO" id="GO:0009288">
    <property type="term" value="C:bacterial-type flagellum"/>
    <property type="evidence" value="ECO:0007669"/>
    <property type="project" value="InterPro"/>
</dbReference>
<protein>
    <recommendedName>
        <fullName evidence="3">Flagellar FliJ protein</fullName>
    </recommendedName>
</protein>
<evidence type="ECO:0000256" key="10">
    <source>
        <dbReference type="ARBA" id="ARBA00023225"/>
    </source>
</evidence>
<keyword evidence="11" id="KW-0175">Coiled coil</keyword>
<dbReference type="EMBL" id="CP002739">
    <property type="protein sequence ID" value="AEF17361.1"/>
    <property type="molecule type" value="Genomic_DNA"/>
</dbReference>